<dbReference type="HOGENOM" id="CLU_2794889_0_0_1"/>
<gene>
    <name evidence="1" type="ORF">PISMIDRAFT_641690</name>
</gene>
<accession>A0A0C9YEG7</accession>
<evidence type="ECO:0000313" key="1">
    <source>
        <dbReference type="EMBL" id="KIK14966.1"/>
    </source>
</evidence>
<evidence type="ECO:0000313" key="2">
    <source>
        <dbReference type="Proteomes" id="UP000054018"/>
    </source>
</evidence>
<organism evidence="1 2">
    <name type="scientific">Pisolithus microcarpus 441</name>
    <dbReference type="NCBI Taxonomy" id="765257"/>
    <lineage>
        <taxon>Eukaryota</taxon>
        <taxon>Fungi</taxon>
        <taxon>Dikarya</taxon>
        <taxon>Basidiomycota</taxon>
        <taxon>Agaricomycotina</taxon>
        <taxon>Agaricomycetes</taxon>
        <taxon>Agaricomycetidae</taxon>
        <taxon>Boletales</taxon>
        <taxon>Sclerodermatineae</taxon>
        <taxon>Pisolithaceae</taxon>
        <taxon>Pisolithus</taxon>
    </lineage>
</organism>
<reference evidence="1 2" key="1">
    <citation type="submission" date="2014-04" db="EMBL/GenBank/DDBJ databases">
        <authorList>
            <consortium name="DOE Joint Genome Institute"/>
            <person name="Kuo A."/>
            <person name="Kohler A."/>
            <person name="Costa M.D."/>
            <person name="Nagy L.G."/>
            <person name="Floudas D."/>
            <person name="Copeland A."/>
            <person name="Barry K.W."/>
            <person name="Cichocki N."/>
            <person name="Veneault-Fourrey C."/>
            <person name="LaButti K."/>
            <person name="Lindquist E.A."/>
            <person name="Lipzen A."/>
            <person name="Lundell T."/>
            <person name="Morin E."/>
            <person name="Murat C."/>
            <person name="Sun H."/>
            <person name="Tunlid A."/>
            <person name="Henrissat B."/>
            <person name="Grigoriev I.V."/>
            <person name="Hibbett D.S."/>
            <person name="Martin F."/>
            <person name="Nordberg H.P."/>
            <person name="Cantor M.N."/>
            <person name="Hua S.X."/>
        </authorList>
    </citation>
    <scope>NUCLEOTIDE SEQUENCE [LARGE SCALE GENOMIC DNA]</scope>
    <source>
        <strain evidence="1 2">441</strain>
    </source>
</reference>
<sequence>MLRRLYQGLSARFRLPSPSYLWRQAQYQEDPIFVLDAWPFIESSSVNKILVRTSHKLVLTSPYQLPVP</sequence>
<dbReference type="EMBL" id="KN833913">
    <property type="protein sequence ID" value="KIK14966.1"/>
    <property type="molecule type" value="Genomic_DNA"/>
</dbReference>
<protein>
    <submittedName>
        <fullName evidence="1">Uncharacterized protein</fullName>
    </submittedName>
</protein>
<dbReference type="Proteomes" id="UP000054018">
    <property type="component" value="Unassembled WGS sequence"/>
</dbReference>
<name>A0A0C9YEG7_9AGAM</name>
<keyword evidence="2" id="KW-1185">Reference proteome</keyword>
<reference evidence="2" key="2">
    <citation type="submission" date="2015-01" db="EMBL/GenBank/DDBJ databases">
        <title>Evolutionary Origins and Diversification of the Mycorrhizal Mutualists.</title>
        <authorList>
            <consortium name="DOE Joint Genome Institute"/>
            <consortium name="Mycorrhizal Genomics Consortium"/>
            <person name="Kohler A."/>
            <person name="Kuo A."/>
            <person name="Nagy L.G."/>
            <person name="Floudas D."/>
            <person name="Copeland A."/>
            <person name="Barry K.W."/>
            <person name="Cichocki N."/>
            <person name="Veneault-Fourrey C."/>
            <person name="LaButti K."/>
            <person name="Lindquist E.A."/>
            <person name="Lipzen A."/>
            <person name="Lundell T."/>
            <person name="Morin E."/>
            <person name="Murat C."/>
            <person name="Riley R."/>
            <person name="Ohm R."/>
            <person name="Sun H."/>
            <person name="Tunlid A."/>
            <person name="Henrissat B."/>
            <person name="Grigoriev I.V."/>
            <person name="Hibbett D.S."/>
            <person name="Martin F."/>
        </authorList>
    </citation>
    <scope>NUCLEOTIDE SEQUENCE [LARGE SCALE GENOMIC DNA]</scope>
    <source>
        <strain evidence="2">441</strain>
    </source>
</reference>
<dbReference type="AlphaFoldDB" id="A0A0C9YEG7"/>
<proteinExistence type="predicted"/>